<keyword evidence="7 13" id="KW-0547">Nucleotide-binding</keyword>
<dbReference type="PROSITE" id="PS00107">
    <property type="entry name" value="PROTEIN_KINASE_ATP"/>
    <property type="match status" value="1"/>
</dbReference>
<keyword evidence="10" id="KW-0460">Magnesium</keyword>
<comment type="similarity">
    <text evidence="2">Belongs to the protein kinase superfamily. NEK Ser/Thr protein kinase family. NIMA subfamily.</text>
</comment>
<name>A0A817N7N5_9BILA</name>
<organism evidence="17 18">
    <name type="scientific">Rotaria socialis</name>
    <dbReference type="NCBI Taxonomy" id="392032"/>
    <lineage>
        <taxon>Eukaryota</taxon>
        <taxon>Metazoa</taxon>
        <taxon>Spiralia</taxon>
        <taxon>Gnathifera</taxon>
        <taxon>Rotifera</taxon>
        <taxon>Eurotatoria</taxon>
        <taxon>Bdelloidea</taxon>
        <taxon>Philodinida</taxon>
        <taxon>Philodinidae</taxon>
        <taxon>Rotaria</taxon>
    </lineage>
</organism>
<evidence type="ECO:0000256" key="2">
    <source>
        <dbReference type="ARBA" id="ARBA00010886"/>
    </source>
</evidence>
<evidence type="ECO:0000256" key="3">
    <source>
        <dbReference type="ARBA" id="ARBA00012513"/>
    </source>
</evidence>
<evidence type="ECO:0000256" key="9">
    <source>
        <dbReference type="ARBA" id="ARBA00022840"/>
    </source>
</evidence>
<dbReference type="InterPro" id="IPR008271">
    <property type="entry name" value="Ser/Thr_kinase_AS"/>
</dbReference>
<dbReference type="InterPro" id="IPR000719">
    <property type="entry name" value="Prot_kinase_dom"/>
</dbReference>
<evidence type="ECO:0000256" key="14">
    <source>
        <dbReference type="SAM" id="Coils"/>
    </source>
</evidence>
<keyword evidence="14" id="KW-0175">Coiled coil</keyword>
<feature type="binding site" evidence="13">
    <location>
        <position position="33"/>
    </location>
    <ligand>
        <name>ATP</name>
        <dbReference type="ChEBI" id="CHEBI:30616"/>
    </ligand>
</feature>
<dbReference type="PANTHER" id="PTHR44899:SF3">
    <property type="entry name" value="SERINE_THREONINE-PROTEIN KINASE NEK1"/>
    <property type="match status" value="1"/>
</dbReference>
<keyword evidence="8" id="KW-0418">Kinase</keyword>
<evidence type="ECO:0000256" key="15">
    <source>
        <dbReference type="SAM" id="MobiDB-lite"/>
    </source>
</evidence>
<feature type="domain" description="Protein kinase" evidence="16">
    <location>
        <begin position="4"/>
        <end position="258"/>
    </location>
</feature>
<dbReference type="FunFam" id="3.30.200.20:FF:000097">
    <property type="entry name" value="Probable serine/threonine-protein kinase nek1"/>
    <property type="match status" value="1"/>
</dbReference>
<feature type="region of interest" description="Disordered" evidence="15">
    <location>
        <begin position="455"/>
        <end position="476"/>
    </location>
</feature>
<dbReference type="PROSITE" id="PS50011">
    <property type="entry name" value="PROTEIN_KINASE_DOM"/>
    <property type="match status" value="1"/>
</dbReference>
<dbReference type="SUPFAM" id="SSF56112">
    <property type="entry name" value="Protein kinase-like (PK-like)"/>
    <property type="match status" value="1"/>
</dbReference>
<dbReference type="FunFam" id="1.10.510.10:FF:000172">
    <property type="entry name" value="serine/threonine-protein kinase Nek1 isoform X1"/>
    <property type="match status" value="1"/>
</dbReference>
<evidence type="ECO:0000256" key="4">
    <source>
        <dbReference type="ARBA" id="ARBA00022527"/>
    </source>
</evidence>
<feature type="coiled-coil region" evidence="14">
    <location>
        <begin position="372"/>
        <end position="414"/>
    </location>
</feature>
<evidence type="ECO:0000256" key="11">
    <source>
        <dbReference type="ARBA" id="ARBA00047899"/>
    </source>
</evidence>
<dbReference type="GO" id="GO:0005524">
    <property type="term" value="F:ATP binding"/>
    <property type="evidence" value="ECO:0007669"/>
    <property type="project" value="UniProtKB-UniRule"/>
</dbReference>
<feature type="region of interest" description="Disordered" evidence="15">
    <location>
        <begin position="939"/>
        <end position="960"/>
    </location>
</feature>
<evidence type="ECO:0000256" key="5">
    <source>
        <dbReference type="ARBA" id="ARBA00022679"/>
    </source>
</evidence>
<evidence type="ECO:0000256" key="12">
    <source>
        <dbReference type="ARBA" id="ARBA00048679"/>
    </source>
</evidence>
<comment type="caution">
    <text evidence="17">The sequence shown here is derived from an EMBL/GenBank/DDBJ whole genome shotgun (WGS) entry which is preliminary data.</text>
</comment>
<dbReference type="Pfam" id="PF00069">
    <property type="entry name" value="Pkinase"/>
    <property type="match status" value="1"/>
</dbReference>
<sequence>MEKYDKKKLIGSGAFGQAWLIQLKTDDKKYVMKEIKIAKMGKKERDDARKEVKVLSEMKHPYIVSYVESFEDPTSLFIVMDYCDGGDLHTRIQAQHGALFNEELILDWFVQITLALKHVHDRKVLHRDIKSQNVFLTREGCAKLGDFGISKVLNTTCELARTQIGTPYYLSPEICQQKPYNNKSDVWSLGCVLYELTALKHAFDANNMNGLIMRIVRGSFNSIPPKFSADLRNLIASMLKREPRERPSVNTILRKPFIYRRIPKHLAEDVHQAEFNHTVLHGQRLSVDLAHPNPPAISRPVSAPRANPVLLPPPISSRPNSAAPRVIPYEPVRVYPGPSPIKRPVSATPSAAVNRVSQDKKPNDVIRKPVLSVDKENEIEKRRRELAKQKEAREKQAKEEVENLAKKQQELIEKDKHVLINRDRERNRLLLSHSSSDLPVNNKQQIASPVVVKPKINPVSTPSSGRESAAASPMPSAAKAVNYDQYHELLDQHKQKMTDGERNMDQWNIVNQSQKPNSHVQLYQKPVIGNPNLRRTPGANVGRPVALRNEYLENRRQALLNKARGQGYAGGAPAVANPNVGVVGHMAAEMNRNLEEIRRKNLIGKREINGKPPTAYKKPLAMNKPINANQVDERYRSAYDQQVVLTQKEKEEKQTQEALKRIEPVNNNLTELLNDIGGQSSSANQNKKKAILQNVNERSVREAWQSRGGPPKSRSQWNQQPVLDSAVLNRQSIMNDSSLTDLNIHGQAMNLASVNTPRRPQWGGGSPGTIINVLEQASVYDHTILDAPKNETSDVSLMALANRMNLDRKNDTYVISSSKPVPPSHPVIGTLAKPKENDLVVEELNETLKSQVQPNTEAKSAIIEDKDELVECLTTGRFDAKNRHLLRTVSNPELHKIDEIPEEIMMESTKLNRSLTDIKQSCKEPSFLSTKRIITTAVAAKSNSDSNSSDQTSESADEDDMQTLSLALQSCLIDDENEDENERKYSASEPVIQTDKSKASITQCDDDDDDDNDDDDIWCNQEDEDNLEHCVKLDREKEAQLREVLGDETIEIVREALKNNDGDPQNLSSILPENKRYLVDTDALLTLITMNARFMTK</sequence>
<evidence type="ECO:0000256" key="8">
    <source>
        <dbReference type="ARBA" id="ARBA00022777"/>
    </source>
</evidence>
<dbReference type="GO" id="GO:0046872">
    <property type="term" value="F:metal ion binding"/>
    <property type="evidence" value="ECO:0007669"/>
    <property type="project" value="UniProtKB-KW"/>
</dbReference>
<dbReference type="AlphaFoldDB" id="A0A817N7N5"/>
<dbReference type="CDD" id="cd08215">
    <property type="entry name" value="STKc_Nek"/>
    <property type="match status" value="1"/>
</dbReference>
<evidence type="ECO:0000313" key="17">
    <source>
        <dbReference type="EMBL" id="CAF3092926.1"/>
    </source>
</evidence>
<dbReference type="EMBL" id="CAJNXB010000767">
    <property type="protein sequence ID" value="CAF3092926.1"/>
    <property type="molecule type" value="Genomic_DNA"/>
</dbReference>
<keyword evidence="9 13" id="KW-0067">ATP-binding</keyword>
<dbReference type="PANTHER" id="PTHR44899">
    <property type="entry name" value="CAMK FAMILY PROTEIN KINASE"/>
    <property type="match status" value="1"/>
</dbReference>
<dbReference type="GO" id="GO:0004674">
    <property type="term" value="F:protein serine/threonine kinase activity"/>
    <property type="evidence" value="ECO:0007669"/>
    <property type="project" value="UniProtKB-KW"/>
</dbReference>
<dbReference type="InterPro" id="IPR017441">
    <property type="entry name" value="Protein_kinase_ATP_BS"/>
</dbReference>
<dbReference type="Gene3D" id="1.10.510.10">
    <property type="entry name" value="Transferase(Phosphotransferase) domain 1"/>
    <property type="match status" value="1"/>
</dbReference>
<proteinExistence type="inferred from homology"/>
<dbReference type="SMART" id="SM00220">
    <property type="entry name" value="S_TKc"/>
    <property type="match status" value="1"/>
</dbReference>
<dbReference type="InterPro" id="IPR011009">
    <property type="entry name" value="Kinase-like_dom_sf"/>
</dbReference>
<dbReference type="Gene3D" id="3.30.200.20">
    <property type="entry name" value="Phosphorylase Kinase, domain 1"/>
    <property type="match status" value="1"/>
</dbReference>
<keyword evidence="4" id="KW-0723">Serine/threonine-protein kinase</keyword>
<comment type="catalytic activity">
    <reaction evidence="11">
        <text>L-threonyl-[protein] + ATP = O-phospho-L-threonyl-[protein] + ADP + H(+)</text>
        <dbReference type="Rhea" id="RHEA:46608"/>
        <dbReference type="Rhea" id="RHEA-COMP:11060"/>
        <dbReference type="Rhea" id="RHEA-COMP:11605"/>
        <dbReference type="ChEBI" id="CHEBI:15378"/>
        <dbReference type="ChEBI" id="CHEBI:30013"/>
        <dbReference type="ChEBI" id="CHEBI:30616"/>
        <dbReference type="ChEBI" id="CHEBI:61977"/>
        <dbReference type="ChEBI" id="CHEBI:456216"/>
        <dbReference type="EC" id="2.7.11.1"/>
    </reaction>
</comment>
<evidence type="ECO:0000256" key="1">
    <source>
        <dbReference type="ARBA" id="ARBA00001946"/>
    </source>
</evidence>
<evidence type="ECO:0000256" key="6">
    <source>
        <dbReference type="ARBA" id="ARBA00022723"/>
    </source>
</evidence>
<dbReference type="InterPro" id="IPR051131">
    <property type="entry name" value="NEK_Ser/Thr_kinase_NIMA"/>
</dbReference>
<evidence type="ECO:0000256" key="10">
    <source>
        <dbReference type="ARBA" id="ARBA00022842"/>
    </source>
</evidence>
<keyword evidence="5" id="KW-0808">Transferase</keyword>
<comment type="cofactor">
    <cofactor evidence="1">
        <name>Mg(2+)</name>
        <dbReference type="ChEBI" id="CHEBI:18420"/>
    </cofactor>
</comment>
<feature type="region of interest" description="Disordered" evidence="15">
    <location>
        <begin position="340"/>
        <end position="360"/>
    </location>
</feature>
<protein>
    <recommendedName>
        <fullName evidence="3">non-specific serine/threonine protein kinase</fullName>
        <ecNumber evidence="3">2.7.11.1</ecNumber>
    </recommendedName>
</protein>
<gene>
    <name evidence="17" type="ORF">TIS948_LOCUS6510</name>
</gene>
<feature type="region of interest" description="Disordered" evidence="15">
    <location>
        <begin position="977"/>
        <end position="1015"/>
    </location>
</feature>
<keyword evidence="6" id="KW-0479">Metal-binding</keyword>
<reference evidence="17" key="1">
    <citation type="submission" date="2021-02" db="EMBL/GenBank/DDBJ databases">
        <authorList>
            <person name="Nowell W R."/>
        </authorList>
    </citation>
    <scope>NUCLEOTIDE SEQUENCE</scope>
</reference>
<evidence type="ECO:0000256" key="7">
    <source>
        <dbReference type="ARBA" id="ARBA00022741"/>
    </source>
</evidence>
<dbReference type="PROSITE" id="PS00108">
    <property type="entry name" value="PROTEIN_KINASE_ST"/>
    <property type="match status" value="1"/>
</dbReference>
<dbReference type="EC" id="2.7.11.1" evidence="3"/>
<evidence type="ECO:0000313" key="18">
    <source>
        <dbReference type="Proteomes" id="UP000663825"/>
    </source>
</evidence>
<comment type="catalytic activity">
    <reaction evidence="12">
        <text>L-seryl-[protein] + ATP = O-phospho-L-seryl-[protein] + ADP + H(+)</text>
        <dbReference type="Rhea" id="RHEA:17989"/>
        <dbReference type="Rhea" id="RHEA-COMP:9863"/>
        <dbReference type="Rhea" id="RHEA-COMP:11604"/>
        <dbReference type="ChEBI" id="CHEBI:15378"/>
        <dbReference type="ChEBI" id="CHEBI:29999"/>
        <dbReference type="ChEBI" id="CHEBI:30616"/>
        <dbReference type="ChEBI" id="CHEBI:83421"/>
        <dbReference type="ChEBI" id="CHEBI:456216"/>
        <dbReference type="EC" id="2.7.11.1"/>
    </reaction>
</comment>
<evidence type="ECO:0000259" key="16">
    <source>
        <dbReference type="PROSITE" id="PS50011"/>
    </source>
</evidence>
<feature type="compositionally biased region" description="Acidic residues" evidence="15">
    <location>
        <begin position="1004"/>
        <end position="1015"/>
    </location>
</feature>
<dbReference type="OrthoDB" id="248923at2759"/>
<feature type="region of interest" description="Disordered" evidence="15">
    <location>
        <begin position="697"/>
        <end position="718"/>
    </location>
</feature>
<evidence type="ECO:0000256" key="13">
    <source>
        <dbReference type="PROSITE-ProRule" id="PRU10141"/>
    </source>
</evidence>
<accession>A0A817N7N5</accession>
<dbReference type="Proteomes" id="UP000663825">
    <property type="component" value="Unassembled WGS sequence"/>
</dbReference>